<dbReference type="Proteomes" id="UP000031861">
    <property type="component" value="Plasmid pBFI_5"/>
</dbReference>
<geneLocation type="plasmid" evidence="2 3">
    <name>pBFI_5</name>
</geneLocation>
<dbReference type="InterPro" id="IPR008841">
    <property type="entry name" value="Siphovirus-type_tail_N"/>
</dbReference>
<evidence type="ECO:0000259" key="1">
    <source>
        <dbReference type="Pfam" id="PF05709"/>
    </source>
</evidence>
<name>A0AAN0W491_BACCE</name>
<evidence type="ECO:0000313" key="2">
    <source>
        <dbReference type="EMBL" id="AJI08544.1"/>
    </source>
</evidence>
<sequence>MCLIIQKLDGKVYNLLDYDIRVLDYTLSSSNFVTTYEEVDGYDGAIPIKTNGKQRMSQASCFFMARDSYDYVLLRNEIFRLFASKEYFYLIDVREPGIRSYVRAQSFDPQQVISKAGMFQVTFESPRTYRESVGKTTDPFTFDSNLWQIGQGLIAEDVKYHHTTTSFRIYNAGDVTIDPRSMPLKIKYKGKSNNLTIKNNTTGDIWNYTGVTTTLNDVITLDGVKAYRNVLGSIFKNTNWGLITLKPGWNDFVLTGAIDAFEVEFDFRFYYL</sequence>
<dbReference type="AlphaFoldDB" id="A0AAN0W491"/>
<evidence type="ECO:0000313" key="3">
    <source>
        <dbReference type="Proteomes" id="UP000031861"/>
    </source>
</evidence>
<dbReference type="EMBL" id="CP009637">
    <property type="protein sequence ID" value="AJI08544.1"/>
    <property type="molecule type" value="Genomic_DNA"/>
</dbReference>
<keyword evidence="2" id="KW-0614">Plasmid</keyword>
<dbReference type="Pfam" id="PF05709">
    <property type="entry name" value="Sipho_tail"/>
    <property type="match status" value="1"/>
</dbReference>
<gene>
    <name evidence="2" type="ORF">AK40_6292</name>
</gene>
<dbReference type="RefSeq" id="WP_001996399.1">
    <property type="nucleotide sequence ID" value="NZ_CP009637.1"/>
</dbReference>
<organism evidence="2 3">
    <name type="scientific">Bacillus cereus 03BB108</name>
    <dbReference type="NCBI Taxonomy" id="451709"/>
    <lineage>
        <taxon>Bacteria</taxon>
        <taxon>Bacillati</taxon>
        <taxon>Bacillota</taxon>
        <taxon>Bacilli</taxon>
        <taxon>Bacillales</taxon>
        <taxon>Bacillaceae</taxon>
        <taxon>Bacillus</taxon>
        <taxon>Bacillus cereus group</taxon>
    </lineage>
</organism>
<proteinExistence type="predicted"/>
<reference evidence="2 3" key="1">
    <citation type="journal article" date="2015" name="Genome Announc.">
        <title>Complete genome sequences for 35 biothreat assay-relevant bacillus species.</title>
        <authorList>
            <person name="Johnson S.L."/>
            <person name="Daligault H.E."/>
            <person name="Davenport K.W."/>
            <person name="Jaissle J."/>
            <person name="Frey K.G."/>
            <person name="Ladner J.T."/>
            <person name="Broomall S.M."/>
            <person name="Bishop-Lilly K.A."/>
            <person name="Bruce D.C."/>
            <person name="Gibbons H.S."/>
            <person name="Coyne S.R."/>
            <person name="Lo C.C."/>
            <person name="Meincke L."/>
            <person name="Munk A.C."/>
            <person name="Koroleva G.I."/>
            <person name="Rosenzweig C.N."/>
            <person name="Palacios G.F."/>
            <person name="Redden C.L."/>
            <person name="Minogue T.D."/>
            <person name="Chain P.S."/>
        </authorList>
    </citation>
    <scope>NUCLEOTIDE SEQUENCE [LARGE SCALE GENOMIC DNA]</scope>
    <source>
        <strain evidence="2 3">03BB108</strain>
    </source>
</reference>
<protein>
    <submittedName>
        <fullName evidence="2">Phage tail family protein</fullName>
    </submittedName>
</protein>
<accession>A0AAN0W491</accession>
<feature type="domain" description="Siphovirus-type tail component RIFT-related" evidence="1">
    <location>
        <begin position="9"/>
        <end position="124"/>
    </location>
</feature>